<comment type="caution">
    <text evidence="2">The sequence shown here is derived from an EMBL/GenBank/DDBJ whole genome shotgun (WGS) entry which is preliminary data.</text>
</comment>
<evidence type="ECO:0000313" key="3">
    <source>
        <dbReference type="Proteomes" id="UP000030854"/>
    </source>
</evidence>
<dbReference type="Proteomes" id="UP000030854">
    <property type="component" value="Unassembled WGS sequence"/>
</dbReference>
<gene>
    <name evidence="2" type="ORF">EV44_g4363</name>
</gene>
<proteinExistence type="predicted"/>
<name>A0A0B1PCY6_UNCNE</name>
<dbReference type="AlphaFoldDB" id="A0A0B1PCY6"/>
<keyword evidence="3" id="KW-1185">Reference proteome</keyword>
<dbReference type="HOGENOM" id="CLU_921950_0_0_1"/>
<sequence length="302" mass="34277">MHFDEQFEDVEDMLKVAEALEQMRQGHNQYFEDFQHDFKSQYSLCDVNTWGPTRKIALVHTAINGQLRETLVGIDLSVTRKECSNNEGLALQNAKLVPASDLITYRIATVPVALRTPNGTLIFEETNLAAKITRVTNVIPRMVRQHGKTRVGASYRSWLAHFARDQAPRPGFRLFDESGIAVIFKPRQPIQQCKRCFGFHVTRSCSRAPACENCSSTIHLVTDCKAPTKCRNCGGPHRSDSRNCLARPSRSGPVTKDQLKTIRQMSQREYHAEARLGLKLPLYVQKQQLSMEKRHLSAQKIT</sequence>
<evidence type="ECO:0000313" key="2">
    <source>
        <dbReference type="EMBL" id="KHJ35205.1"/>
    </source>
</evidence>
<feature type="region of interest" description="Disordered" evidence="1">
    <location>
        <begin position="236"/>
        <end position="258"/>
    </location>
</feature>
<protein>
    <submittedName>
        <fullName evidence="2">Putative eka-like protein</fullName>
    </submittedName>
</protein>
<reference evidence="2 3" key="1">
    <citation type="journal article" date="2014" name="BMC Genomics">
        <title>Adaptive genomic structural variation in the grape powdery mildew pathogen, Erysiphe necator.</title>
        <authorList>
            <person name="Jones L."/>
            <person name="Riaz S."/>
            <person name="Morales-Cruz A."/>
            <person name="Amrine K.C."/>
            <person name="McGuire B."/>
            <person name="Gubler W.D."/>
            <person name="Walker M.A."/>
            <person name="Cantu D."/>
        </authorList>
    </citation>
    <scope>NUCLEOTIDE SEQUENCE [LARGE SCALE GENOMIC DNA]</scope>
    <source>
        <strain evidence="3">c</strain>
    </source>
</reference>
<accession>A0A0B1PCY6</accession>
<dbReference type="EMBL" id="JNVN01000482">
    <property type="protein sequence ID" value="KHJ35205.1"/>
    <property type="molecule type" value="Genomic_DNA"/>
</dbReference>
<organism evidence="2 3">
    <name type="scientific">Uncinula necator</name>
    <name type="common">Grape powdery mildew</name>
    <dbReference type="NCBI Taxonomy" id="52586"/>
    <lineage>
        <taxon>Eukaryota</taxon>
        <taxon>Fungi</taxon>
        <taxon>Dikarya</taxon>
        <taxon>Ascomycota</taxon>
        <taxon>Pezizomycotina</taxon>
        <taxon>Leotiomycetes</taxon>
        <taxon>Erysiphales</taxon>
        <taxon>Erysiphaceae</taxon>
        <taxon>Erysiphe</taxon>
    </lineage>
</organism>
<evidence type="ECO:0000256" key="1">
    <source>
        <dbReference type="SAM" id="MobiDB-lite"/>
    </source>
</evidence>